<reference evidence="1" key="1">
    <citation type="journal article" date="2015" name="Nature">
        <title>Complex archaea that bridge the gap between prokaryotes and eukaryotes.</title>
        <authorList>
            <person name="Spang A."/>
            <person name="Saw J.H."/>
            <person name="Jorgensen S.L."/>
            <person name="Zaremba-Niedzwiedzka K."/>
            <person name="Martijn J."/>
            <person name="Lind A.E."/>
            <person name="van Eijk R."/>
            <person name="Schleper C."/>
            <person name="Guy L."/>
            <person name="Ettema T.J."/>
        </authorList>
    </citation>
    <scope>NUCLEOTIDE SEQUENCE</scope>
</reference>
<sequence length="81" mass="9252">MNEVRRKTIEHVPAGHLPADMREGLAPNALLTITIVEEVAERSDSSEKLPKYLRYWGIAAHKNTSVAEAVTRIRKLRDEWD</sequence>
<dbReference type="EMBL" id="LAZR01000141">
    <property type="protein sequence ID" value="KKN87140.1"/>
    <property type="molecule type" value="Genomic_DNA"/>
</dbReference>
<comment type="caution">
    <text evidence="1">The sequence shown here is derived from an EMBL/GenBank/DDBJ whole genome shotgun (WGS) entry which is preliminary data.</text>
</comment>
<protein>
    <submittedName>
        <fullName evidence="1">Uncharacterized protein</fullName>
    </submittedName>
</protein>
<accession>A0A0F9U1M0</accession>
<name>A0A0F9U1M0_9ZZZZ</name>
<gene>
    <name evidence="1" type="ORF">LCGC14_0261710</name>
</gene>
<proteinExistence type="predicted"/>
<evidence type="ECO:0000313" key="1">
    <source>
        <dbReference type="EMBL" id="KKN87140.1"/>
    </source>
</evidence>
<organism evidence="1">
    <name type="scientific">marine sediment metagenome</name>
    <dbReference type="NCBI Taxonomy" id="412755"/>
    <lineage>
        <taxon>unclassified sequences</taxon>
        <taxon>metagenomes</taxon>
        <taxon>ecological metagenomes</taxon>
    </lineage>
</organism>
<dbReference type="AlphaFoldDB" id="A0A0F9U1M0"/>